<gene>
    <name evidence="3" type="primary">LOC120260176</name>
</gene>
<dbReference type="GO" id="GO:0003723">
    <property type="term" value="F:RNA binding"/>
    <property type="evidence" value="ECO:0007669"/>
    <property type="project" value="InterPro"/>
</dbReference>
<dbReference type="PANTHER" id="PTHR31476">
    <property type="entry name" value="PROTEIN WHAT'S THIS FACTOR 1 HOMOLOG, CHLOROPLASTIC"/>
    <property type="match status" value="1"/>
</dbReference>
<feature type="domain" description="PORR" evidence="1">
    <location>
        <begin position="64"/>
        <end position="131"/>
    </location>
</feature>
<dbReference type="InterPro" id="IPR045040">
    <property type="entry name" value="PORR_fam"/>
</dbReference>
<dbReference type="Pfam" id="PF11955">
    <property type="entry name" value="PORR"/>
    <property type="match status" value="1"/>
</dbReference>
<proteinExistence type="predicted"/>
<dbReference type="Proteomes" id="UP001515500">
    <property type="component" value="Chromosome 5"/>
</dbReference>
<dbReference type="RefSeq" id="XP_039123552.1">
    <property type="nucleotide sequence ID" value="XM_039267618.1"/>
</dbReference>
<accession>A0AB40B9A0</accession>
<evidence type="ECO:0000259" key="1">
    <source>
        <dbReference type="Pfam" id="PF11955"/>
    </source>
</evidence>
<reference evidence="3" key="1">
    <citation type="submission" date="2025-08" db="UniProtKB">
        <authorList>
            <consortium name="RefSeq"/>
        </authorList>
    </citation>
    <scope>IDENTIFICATION</scope>
</reference>
<sequence length="171" mass="19512">MASSSALSLTTPVSTHSLKQSSFLPFSSISINNPNKPLKNKNTITITITISISISISSSVKIVRFPSLDRHASRYNRLRFVRKLQTLLLSKPRHFLPLRVLSRCRSYLSPPPARSLLSMILRYPSIFRLFYSLLLHLPLSLPPLRHPHPCRCLPRRPRIPPPLLHLLLSRL</sequence>
<dbReference type="PANTHER" id="PTHR31476:SF2">
    <property type="entry name" value="UBIQUITIN CARBOXYL-TERMINAL HYDROLASE FAMILY PROTEIN"/>
    <property type="match status" value="1"/>
</dbReference>
<organism evidence="2 3">
    <name type="scientific">Dioscorea cayennensis subsp. rotundata</name>
    <name type="common">White Guinea yam</name>
    <name type="synonym">Dioscorea rotundata</name>
    <dbReference type="NCBI Taxonomy" id="55577"/>
    <lineage>
        <taxon>Eukaryota</taxon>
        <taxon>Viridiplantae</taxon>
        <taxon>Streptophyta</taxon>
        <taxon>Embryophyta</taxon>
        <taxon>Tracheophyta</taxon>
        <taxon>Spermatophyta</taxon>
        <taxon>Magnoliopsida</taxon>
        <taxon>Liliopsida</taxon>
        <taxon>Dioscoreales</taxon>
        <taxon>Dioscoreaceae</taxon>
        <taxon>Dioscorea</taxon>
    </lineage>
</organism>
<dbReference type="InterPro" id="IPR021099">
    <property type="entry name" value="PORR_domain"/>
</dbReference>
<keyword evidence="2" id="KW-1185">Reference proteome</keyword>
<name>A0AB40B9A0_DIOCR</name>
<dbReference type="AlphaFoldDB" id="A0AB40B9A0"/>
<evidence type="ECO:0000313" key="3">
    <source>
        <dbReference type="RefSeq" id="XP_039123552.1"/>
    </source>
</evidence>
<protein>
    <submittedName>
        <fullName evidence="3">Uncharacterized protein LOC120260176</fullName>
    </submittedName>
</protein>
<evidence type="ECO:0000313" key="2">
    <source>
        <dbReference type="Proteomes" id="UP001515500"/>
    </source>
</evidence>
<dbReference type="GeneID" id="120260176"/>